<keyword evidence="2" id="KW-0238">DNA-binding</keyword>
<dbReference type="Pfam" id="PF20240">
    <property type="entry name" value="DUF6597"/>
    <property type="match status" value="1"/>
</dbReference>
<dbReference type="PANTHER" id="PTHR46796:SF15">
    <property type="entry name" value="BLL1074 PROTEIN"/>
    <property type="match status" value="1"/>
</dbReference>
<evidence type="ECO:0000313" key="6">
    <source>
        <dbReference type="Proteomes" id="UP001165136"/>
    </source>
</evidence>
<proteinExistence type="predicted"/>
<feature type="domain" description="HTH araC/xylS-type" evidence="4">
    <location>
        <begin position="154"/>
        <end position="252"/>
    </location>
</feature>
<keyword evidence="6" id="KW-1185">Reference proteome</keyword>
<evidence type="ECO:0000259" key="4">
    <source>
        <dbReference type="PROSITE" id="PS01124"/>
    </source>
</evidence>
<dbReference type="Pfam" id="PF12833">
    <property type="entry name" value="HTH_18"/>
    <property type="match status" value="1"/>
</dbReference>
<dbReference type="PANTHER" id="PTHR46796">
    <property type="entry name" value="HTH-TYPE TRANSCRIPTIONAL ACTIVATOR RHAS-RELATED"/>
    <property type="match status" value="1"/>
</dbReference>
<evidence type="ECO:0000256" key="3">
    <source>
        <dbReference type="ARBA" id="ARBA00023163"/>
    </source>
</evidence>
<dbReference type="SMART" id="SM00342">
    <property type="entry name" value="HTH_ARAC"/>
    <property type="match status" value="1"/>
</dbReference>
<dbReference type="Proteomes" id="UP001165136">
    <property type="component" value="Unassembled WGS sequence"/>
</dbReference>
<accession>A0A9W6R0B3</accession>
<evidence type="ECO:0000256" key="2">
    <source>
        <dbReference type="ARBA" id="ARBA00023125"/>
    </source>
</evidence>
<dbReference type="AlphaFoldDB" id="A0A9W6R0B3"/>
<evidence type="ECO:0000256" key="1">
    <source>
        <dbReference type="ARBA" id="ARBA00023015"/>
    </source>
</evidence>
<dbReference type="InterPro" id="IPR046532">
    <property type="entry name" value="DUF6597"/>
</dbReference>
<name>A0A9W6R0B3_9PSEU</name>
<evidence type="ECO:0000313" key="5">
    <source>
        <dbReference type="EMBL" id="GLY66256.1"/>
    </source>
</evidence>
<sequence length="258" mass="28194">MAVRVAEPEAVQAACSAALKHLTVVNEHQPDSYREWPGEADVVRCWWEQRVGGDRVQRVVPDGCSDIVVFDGGDTILVGPSMTVTLYPLPAGAHARGLRFRTEALFAALGLPGEEIRDLTLPLAAVLPDRDARRVTEAVWTGRFPEALRPRPVDARVRRAVRRLSSGARVAAAAGEIEVTERHLRRLLLTHTGIGPKAVGRVARFQRFLREAETRPSSLGVLAADAGYADQAHLSREVRELTGLTPLALLDERSVDVL</sequence>
<gene>
    <name evidence="5" type="ORF">Atai01_28750</name>
</gene>
<dbReference type="GO" id="GO:0043565">
    <property type="term" value="F:sequence-specific DNA binding"/>
    <property type="evidence" value="ECO:0007669"/>
    <property type="project" value="InterPro"/>
</dbReference>
<dbReference type="EMBL" id="BSTI01000005">
    <property type="protein sequence ID" value="GLY66256.1"/>
    <property type="molecule type" value="Genomic_DNA"/>
</dbReference>
<dbReference type="GO" id="GO:0003700">
    <property type="term" value="F:DNA-binding transcription factor activity"/>
    <property type="evidence" value="ECO:0007669"/>
    <property type="project" value="InterPro"/>
</dbReference>
<keyword evidence="1" id="KW-0805">Transcription regulation</keyword>
<protein>
    <submittedName>
        <fullName evidence="5">AraC family transcriptional regulator</fullName>
    </submittedName>
</protein>
<dbReference type="PROSITE" id="PS01124">
    <property type="entry name" value="HTH_ARAC_FAMILY_2"/>
    <property type="match status" value="1"/>
</dbReference>
<organism evidence="5 6">
    <name type="scientific">Amycolatopsis taiwanensis</name>
    <dbReference type="NCBI Taxonomy" id="342230"/>
    <lineage>
        <taxon>Bacteria</taxon>
        <taxon>Bacillati</taxon>
        <taxon>Actinomycetota</taxon>
        <taxon>Actinomycetes</taxon>
        <taxon>Pseudonocardiales</taxon>
        <taxon>Pseudonocardiaceae</taxon>
        <taxon>Amycolatopsis</taxon>
    </lineage>
</organism>
<reference evidence="5" key="1">
    <citation type="submission" date="2023-03" db="EMBL/GenBank/DDBJ databases">
        <title>Amycolatopsis taiwanensis NBRC 103393.</title>
        <authorList>
            <person name="Ichikawa N."/>
            <person name="Sato H."/>
            <person name="Tonouchi N."/>
        </authorList>
    </citation>
    <scope>NUCLEOTIDE SEQUENCE</scope>
    <source>
        <strain evidence="5">NBRC 103393</strain>
    </source>
</reference>
<dbReference type="InterPro" id="IPR050204">
    <property type="entry name" value="AraC_XylS_family_regulators"/>
</dbReference>
<keyword evidence="3" id="KW-0804">Transcription</keyword>
<dbReference type="Gene3D" id="1.10.10.60">
    <property type="entry name" value="Homeodomain-like"/>
    <property type="match status" value="1"/>
</dbReference>
<comment type="caution">
    <text evidence="5">The sequence shown here is derived from an EMBL/GenBank/DDBJ whole genome shotgun (WGS) entry which is preliminary data.</text>
</comment>
<dbReference type="InterPro" id="IPR018060">
    <property type="entry name" value="HTH_AraC"/>
</dbReference>